<dbReference type="InterPro" id="IPR057601">
    <property type="entry name" value="Oar-like_b-barrel"/>
</dbReference>
<evidence type="ECO:0000256" key="3">
    <source>
        <dbReference type="ARBA" id="ARBA00022452"/>
    </source>
</evidence>
<gene>
    <name evidence="9" type="ORF">APS56_12160</name>
</gene>
<evidence type="ECO:0000259" key="8">
    <source>
        <dbReference type="Pfam" id="PF25183"/>
    </source>
</evidence>
<dbReference type="Pfam" id="PF13620">
    <property type="entry name" value="CarboxypepD_reg"/>
    <property type="match status" value="1"/>
</dbReference>
<keyword evidence="7" id="KW-0732">Signal</keyword>
<evidence type="ECO:0000256" key="7">
    <source>
        <dbReference type="SAM" id="SignalP"/>
    </source>
</evidence>
<evidence type="ECO:0000313" key="10">
    <source>
        <dbReference type="Proteomes" id="UP000057981"/>
    </source>
</evidence>
<feature type="chain" id="PRO_5006042612" evidence="7">
    <location>
        <begin position="23"/>
        <end position="1094"/>
    </location>
</feature>
<feature type="signal peptide" evidence="7">
    <location>
        <begin position="1"/>
        <end position="22"/>
    </location>
</feature>
<keyword evidence="2" id="KW-0813">Transport</keyword>
<name>A0A0P0CI18_9FLAO</name>
<evidence type="ECO:0000256" key="1">
    <source>
        <dbReference type="ARBA" id="ARBA00004571"/>
    </source>
</evidence>
<dbReference type="SUPFAM" id="SSF56935">
    <property type="entry name" value="Porins"/>
    <property type="match status" value="1"/>
</dbReference>
<dbReference type="PANTHER" id="PTHR30069:SF46">
    <property type="entry name" value="OAR PROTEIN"/>
    <property type="match status" value="1"/>
</dbReference>
<dbReference type="Gene3D" id="2.40.170.20">
    <property type="entry name" value="TonB-dependent receptor, beta-barrel domain"/>
    <property type="match status" value="1"/>
</dbReference>
<dbReference type="SUPFAM" id="SSF49464">
    <property type="entry name" value="Carboxypeptidase regulatory domain-like"/>
    <property type="match status" value="1"/>
</dbReference>
<evidence type="ECO:0000256" key="2">
    <source>
        <dbReference type="ARBA" id="ARBA00022448"/>
    </source>
</evidence>
<accession>A0A0P0CI18</accession>
<evidence type="ECO:0000256" key="5">
    <source>
        <dbReference type="ARBA" id="ARBA00023136"/>
    </source>
</evidence>
<protein>
    <submittedName>
        <fullName evidence="9">TonB-dependent receptor</fullName>
    </submittedName>
</protein>
<comment type="subcellular location">
    <subcellularLocation>
        <location evidence="1">Cell outer membrane</location>
        <topology evidence="1">Multi-pass membrane protein</topology>
    </subcellularLocation>
</comment>
<keyword evidence="3" id="KW-1134">Transmembrane beta strand</keyword>
<reference evidence="9 10" key="1">
    <citation type="submission" date="2015-10" db="EMBL/GenBank/DDBJ databases">
        <authorList>
            <person name="Gilbert D.G."/>
        </authorList>
    </citation>
    <scope>NUCLEOTIDE SEQUENCE [LARGE SCALE GENOMIC DNA]</scope>
    <source>
        <strain evidence="10">HZ-22</strain>
    </source>
</reference>
<dbReference type="Proteomes" id="UP000057981">
    <property type="component" value="Chromosome"/>
</dbReference>
<dbReference type="PANTHER" id="PTHR30069">
    <property type="entry name" value="TONB-DEPENDENT OUTER MEMBRANE RECEPTOR"/>
    <property type="match status" value="1"/>
</dbReference>
<dbReference type="KEGG" id="ahz:APS56_12160"/>
<keyword evidence="4" id="KW-0812">Transmembrane</keyword>
<dbReference type="EMBL" id="CP012898">
    <property type="protein sequence ID" value="ALJ05835.1"/>
    <property type="molecule type" value="Genomic_DNA"/>
</dbReference>
<dbReference type="InterPro" id="IPR039426">
    <property type="entry name" value="TonB-dep_rcpt-like"/>
</dbReference>
<dbReference type="Gene3D" id="2.60.40.1120">
    <property type="entry name" value="Carboxypeptidase-like, regulatory domain"/>
    <property type="match status" value="1"/>
</dbReference>
<evidence type="ECO:0000313" key="9">
    <source>
        <dbReference type="EMBL" id="ALJ05835.1"/>
    </source>
</evidence>
<organism evidence="9 10">
    <name type="scientific">Pseudalgibacter alginicilyticus</name>
    <dbReference type="NCBI Taxonomy" id="1736674"/>
    <lineage>
        <taxon>Bacteria</taxon>
        <taxon>Pseudomonadati</taxon>
        <taxon>Bacteroidota</taxon>
        <taxon>Flavobacteriia</taxon>
        <taxon>Flavobacteriales</taxon>
        <taxon>Flavobacteriaceae</taxon>
        <taxon>Pseudalgibacter</taxon>
    </lineage>
</organism>
<dbReference type="GO" id="GO:0015344">
    <property type="term" value="F:siderophore uptake transmembrane transporter activity"/>
    <property type="evidence" value="ECO:0007669"/>
    <property type="project" value="TreeGrafter"/>
</dbReference>
<dbReference type="InterPro" id="IPR036942">
    <property type="entry name" value="Beta-barrel_TonB_sf"/>
</dbReference>
<dbReference type="Pfam" id="PF25183">
    <property type="entry name" value="OMP_b-brl_4"/>
    <property type="match status" value="2"/>
</dbReference>
<dbReference type="GO" id="GO:0009279">
    <property type="term" value="C:cell outer membrane"/>
    <property type="evidence" value="ECO:0007669"/>
    <property type="project" value="UniProtKB-SubCell"/>
</dbReference>
<keyword evidence="10" id="KW-1185">Reference proteome</keyword>
<dbReference type="STRING" id="1736674.APS56_12160"/>
<dbReference type="InterPro" id="IPR008969">
    <property type="entry name" value="CarboxyPept-like_regulatory"/>
</dbReference>
<keyword evidence="6" id="KW-0998">Cell outer membrane</keyword>
<dbReference type="PATRIC" id="fig|1736674.3.peg.2492"/>
<dbReference type="RefSeq" id="WP_054728542.1">
    <property type="nucleotide sequence ID" value="NZ_CP012898.1"/>
</dbReference>
<dbReference type="AlphaFoldDB" id="A0A0P0CI18"/>
<evidence type="ECO:0000256" key="4">
    <source>
        <dbReference type="ARBA" id="ARBA00022692"/>
    </source>
</evidence>
<keyword evidence="5" id="KW-0472">Membrane</keyword>
<dbReference type="GO" id="GO:0044718">
    <property type="term" value="P:siderophore transmembrane transport"/>
    <property type="evidence" value="ECO:0007669"/>
    <property type="project" value="TreeGrafter"/>
</dbReference>
<feature type="domain" description="TonB-dependent transporter Oar-like beta-barrel" evidence="8">
    <location>
        <begin position="344"/>
        <end position="1029"/>
    </location>
</feature>
<evidence type="ECO:0000256" key="6">
    <source>
        <dbReference type="ARBA" id="ARBA00023237"/>
    </source>
</evidence>
<feature type="domain" description="TonB-dependent transporter Oar-like beta-barrel" evidence="8">
    <location>
        <begin position="232"/>
        <end position="296"/>
    </location>
</feature>
<sequence length="1094" mass="120469">MKKIKQFLLMTAALLCTAVVMGQVTSSSMSGRVTDAQGTVMGATVVATHTPSGTTYGSITNSEGRFNLPGMRVGGPYTVEVSFIGYGTNTTSDIMIRLGAPYVHDVVLSEENVTLSEVFISAKRSKFSADKTGATTNISNTEMSAMPTIDRNISDIARISPFANGMSMAGGDGRSTNFTVDGANFNNNFGLSSSLPGGGNPISLDAIEEVQVVIAPFDVRQTNFIGGGINAITKSGTNKFKGSAYTYFNNQDMRGNKINGVDFGERNEESTTTYGVTLGGPIIKNKLFFFVNAESVVTPGQVVNWRPSEDGVANLDLSLSRTSTSDMDLVRDHLISNYGYDPGSYTDYPGDETNKKLLARVDWNINDANKLSVRYNYVKNQGWNATNGNSNNAGSRNRNADRISQYSMAFSNSIYSMDNIVNSFSLDLNTRISDKLSNQFLTTYSKIQDARGTNSSPFPFIDIMNGLDEFGNQIDEPYMSAGYELFTWNNAVNNNTFTAINNLTYYLDNHTITGGISFEHQLANNSYMRNGTGYYRYSSLDDFLNQAAPRDFALTYGYDGEENPNAEVAFTQLGIYAQDEWNINADFKLSYGIRADYLKYKDDLIRNNAIYDLDYGGTRIDTGKWPDANVQFSPRVGFTWDINGDQTMKLRGGTGVFSGRLPLVFFTNMPTNSGMVQGSYAATTTYNADGSVNVVNPALAGLAGPMITDVSEMIDRLNLPSTITPEDGVLPYEINGVDPDFKMPQVWKTALAIDYQVPVSFPLSVTLESVYTKTMNGVMLKNYNVEQPDATWQRFSGPDDRYIYPDNADITYNSTNAFVLSNTSEGWSAIGNITVNAQPIEDLNLMAAYTYTESKEISGMPGSNASSAYSGLAAVNGPHLPELQRSEYVVPSKLIGSASYKIPWANNTLKSATLVNIFYSGYSPNGYSYTYANDMNGDGFTTDLIYIPSGRGDINFVTTADEDAFFKFMEQDDYLSSHKGEYAEANAARSPWVHSFDLRLAREYYINVGETKNTLQFTFDFINVGNMLNSKWGVEQINSISNNAQVLNYEGVDANNEPTFSFVQDGGEYLTESYDYNYYFGNAWKLQVGVKYSF</sequence>
<dbReference type="OrthoDB" id="9768147at2"/>
<proteinExistence type="predicted"/>
<keyword evidence="9" id="KW-0675">Receptor</keyword>